<evidence type="ECO:0000259" key="5">
    <source>
        <dbReference type="Pfam" id="PF00389"/>
    </source>
</evidence>
<proteinExistence type="inferred from homology"/>
<dbReference type="InterPro" id="IPR006139">
    <property type="entry name" value="D-isomer_2_OHA_DH_cat_dom"/>
</dbReference>
<evidence type="ECO:0000259" key="6">
    <source>
        <dbReference type="Pfam" id="PF02826"/>
    </source>
</evidence>
<evidence type="ECO:0000256" key="1">
    <source>
        <dbReference type="ARBA" id="ARBA00005854"/>
    </source>
</evidence>
<dbReference type="InterPro" id="IPR029753">
    <property type="entry name" value="D-isomer_DH_CS"/>
</dbReference>
<name>A0ABW3TRA7_9MICO</name>
<dbReference type="PANTHER" id="PTHR43761:SF1">
    <property type="entry name" value="D-ISOMER SPECIFIC 2-HYDROXYACID DEHYDROGENASE CATALYTIC DOMAIN-CONTAINING PROTEIN-RELATED"/>
    <property type="match status" value="1"/>
</dbReference>
<dbReference type="SUPFAM" id="SSF52283">
    <property type="entry name" value="Formate/glycerate dehydrogenase catalytic domain-like"/>
    <property type="match status" value="1"/>
</dbReference>
<evidence type="ECO:0000313" key="8">
    <source>
        <dbReference type="Proteomes" id="UP001597181"/>
    </source>
</evidence>
<organism evidence="7 8">
    <name type="scientific">Leucobacter albus</name>
    <dbReference type="NCBI Taxonomy" id="272210"/>
    <lineage>
        <taxon>Bacteria</taxon>
        <taxon>Bacillati</taxon>
        <taxon>Actinomycetota</taxon>
        <taxon>Actinomycetes</taxon>
        <taxon>Micrococcales</taxon>
        <taxon>Microbacteriaceae</taxon>
        <taxon>Leucobacter</taxon>
    </lineage>
</organism>
<dbReference type="CDD" id="cd12173">
    <property type="entry name" value="PGDH_4"/>
    <property type="match status" value="1"/>
</dbReference>
<keyword evidence="2 4" id="KW-0560">Oxidoreductase</keyword>
<evidence type="ECO:0000256" key="2">
    <source>
        <dbReference type="ARBA" id="ARBA00023002"/>
    </source>
</evidence>
<keyword evidence="8" id="KW-1185">Reference proteome</keyword>
<dbReference type="Gene3D" id="3.40.50.720">
    <property type="entry name" value="NAD(P)-binding Rossmann-like Domain"/>
    <property type="match status" value="2"/>
</dbReference>
<comment type="caution">
    <text evidence="7">The sequence shown here is derived from an EMBL/GenBank/DDBJ whole genome shotgun (WGS) entry which is preliminary data.</text>
</comment>
<feature type="domain" description="D-isomer specific 2-hydroxyacid dehydrogenase NAD-binding" evidence="6">
    <location>
        <begin position="104"/>
        <end position="291"/>
    </location>
</feature>
<dbReference type="PROSITE" id="PS00671">
    <property type="entry name" value="D_2_HYDROXYACID_DH_3"/>
    <property type="match status" value="1"/>
</dbReference>
<dbReference type="Pfam" id="PF02826">
    <property type="entry name" value="2-Hacid_dh_C"/>
    <property type="match status" value="1"/>
</dbReference>
<gene>
    <name evidence="7" type="ORF">ACFQ3U_09685</name>
</gene>
<reference evidence="8" key="1">
    <citation type="journal article" date="2019" name="Int. J. Syst. Evol. Microbiol.">
        <title>The Global Catalogue of Microorganisms (GCM) 10K type strain sequencing project: providing services to taxonomists for standard genome sequencing and annotation.</title>
        <authorList>
            <consortium name="The Broad Institute Genomics Platform"/>
            <consortium name="The Broad Institute Genome Sequencing Center for Infectious Disease"/>
            <person name="Wu L."/>
            <person name="Ma J."/>
        </authorList>
    </citation>
    <scope>NUCLEOTIDE SEQUENCE [LARGE SCALE GENOMIC DNA]</scope>
    <source>
        <strain evidence="8">CCUG 50213</strain>
    </source>
</reference>
<dbReference type="Pfam" id="PF00389">
    <property type="entry name" value="2-Hacid_dh"/>
    <property type="match status" value="1"/>
</dbReference>
<protein>
    <submittedName>
        <fullName evidence="7">Hydroxyacid dehydrogenase</fullName>
    </submittedName>
</protein>
<comment type="similarity">
    <text evidence="1 4">Belongs to the D-isomer specific 2-hydroxyacid dehydrogenase family.</text>
</comment>
<dbReference type="InterPro" id="IPR036291">
    <property type="entry name" value="NAD(P)-bd_dom_sf"/>
</dbReference>
<sequence length="331" mass="33674">MPIITLLESIHPAGVAALSEACELRQLTGPDDPGLAAALADSDAIIVRSTQIGAAILDHGPGLRVIGRHGAGTDNIDRQLAEARGIRIVNTPRSNTESVGEYTIAAIMQLFKRFAEVERALRGGSFTAAGGSLPGQVDRLGLIGRELAGAHLGLVGAGAIGQSVARRALALGMRVSAVDPWADPEALRSLGITPVADLETLLPTVDALSLHVPGDPERGPLIGEREFALLRPDAVLVNAARGGLVDEAALASALTEGRLAGAAVDVFSPEPPDPEAPLFSAPNLMLTPHMAAMTAEALERMAVDVARFTLEALSAGPAAGPAAAGAAAAGS</sequence>
<dbReference type="SUPFAM" id="SSF51735">
    <property type="entry name" value="NAD(P)-binding Rossmann-fold domains"/>
    <property type="match status" value="1"/>
</dbReference>
<evidence type="ECO:0000256" key="4">
    <source>
        <dbReference type="RuleBase" id="RU003719"/>
    </source>
</evidence>
<dbReference type="EMBL" id="JBHTLY010000004">
    <property type="protein sequence ID" value="MFD1202159.1"/>
    <property type="molecule type" value="Genomic_DNA"/>
</dbReference>
<evidence type="ECO:0000313" key="7">
    <source>
        <dbReference type="EMBL" id="MFD1202159.1"/>
    </source>
</evidence>
<dbReference type="Proteomes" id="UP001597181">
    <property type="component" value="Unassembled WGS sequence"/>
</dbReference>
<feature type="domain" description="D-isomer specific 2-hydroxyacid dehydrogenase catalytic" evidence="5">
    <location>
        <begin position="5"/>
        <end position="318"/>
    </location>
</feature>
<dbReference type="InterPro" id="IPR006140">
    <property type="entry name" value="D-isomer_DH_NAD-bd"/>
</dbReference>
<dbReference type="RefSeq" id="WP_343961308.1">
    <property type="nucleotide sequence ID" value="NZ_BAAAKZ010000010.1"/>
</dbReference>
<dbReference type="InterPro" id="IPR050418">
    <property type="entry name" value="D-iso_2-hydroxyacid_DH_PdxB"/>
</dbReference>
<keyword evidence="3" id="KW-0520">NAD</keyword>
<dbReference type="PANTHER" id="PTHR43761">
    <property type="entry name" value="D-ISOMER SPECIFIC 2-HYDROXYACID DEHYDROGENASE FAMILY PROTEIN (AFU_ORTHOLOGUE AFUA_1G13630)"/>
    <property type="match status" value="1"/>
</dbReference>
<evidence type="ECO:0000256" key="3">
    <source>
        <dbReference type="ARBA" id="ARBA00023027"/>
    </source>
</evidence>
<accession>A0ABW3TRA7</accession>